<sequence length="974" mass="104894">MGPSPDRDATLSAPRFVGRDGALAALRDALARPAALVDVAGETGIGKTRLVDEWLLAEPGRPRRVLVAACLPFREPYTLGPLVDAVRQGTVGVGGLVLTELAGALRPLFPEWTGDLPPAPEAVPDATAARHRMFRALLELVGALHVDTLIVEDVHWADDATLEFLLFLTSRAVRNPPGVVLTYRPEDVPAGSLLPRLLTSRSTAGPRLRLELSPLDVDDTAALVSSMFGDESVSEAFARFLHRHTEGVPLALEESVRLLRDRGDVIRDEGEWSRRSVEELRVPPMIRDAVLERVDRVGGPARLVLEAAAVLGEPAGDELLAEVSGVDDPAAVTEVIDTGLLAERERNRLGYRHMLASRAVYDAIPVTRRRQLHARAGDALRTGDPPPLTRLTRHFREAGAVAEWARYTGLAAERAVGSNDHTAAVTLLLDLVAAPALDPVARAGFAARLAVLAVWRTEAVDDLHRAVVAVLREVVAGEGADRRQRAEIHYGLGRLLVQQHDYEAGSAELERAAHGLAHDPATAVSVMTYLAWPLTTPWPAARHRYWLRRAVATLPRARAATGEDLELLALQASAWLFLGDERGWDIVARFPTTAPTLWTRQKVSRGWSNFGGAAIVWGRYGDAKAWLGLARRAAEAEYGRLLDTITGNAVELRWLTGEWDGLLAEVTALVASVDEENPVRWSALLVQGALLAVRGEPDRAAEHLARELDRALSGGQFVVAVQVSAALARVLAARDDHAGVLAVTDRPMRWFEAKGVWIWGADIVPVRVAALCGAGDVEGAAALSAAFAAGLGSLRAPAPRAAALTCRAMVVAARGDHARAAAEFGRAADAWDRLPRPYEAWLARQRRGSCVLAAGDRERGLALLSEAYQGLAAMGARADADRIALLLRGSGVDVPRPWRGGRRGYGDQLSPRELEVVRLVAAGHTNRQVADALSRSPRTVATQLNSAMRKLGVSSRTALAVAVARHEVRLPEPD</sequence>
<protein>
    <recommendedName>
        <fullName evidence="3">HTH luxR-type domain-containing protein</fullName>
    </recommendedName>
</protein>
<dbReference type="AlphaFoldDB" id="A0A7Z1AYZ9"/>
<dbReference type="Pfam" id="PF00196">
    <property type="entry name" value="GerE"/>
    <property type="match status" value="1"/>
</dbReference>
<dbReference type="GO" id="GO:0004016">
    <property type="term" value="F:adenylate cyclase activity"/>
    <property type="evidence" value="ECO:0007669"/>
    <property type="project" value="TreeGrafter"/>
</dbReference>
<dbReference type="InterPro" id="IPR027417">
    <property type="entry name" value="P-loop_NTPase"/>
</dbReference>
<dbReference type="PROSITE" id="PS00622">
    <property type="entry name" value="HTH_LUXR_1"/>
    <property type="match status" value="1"/>
</dbReference>
<keyword evidence="2" id="KW-0067">ATP-binding</keyword>
<dbReference type="GO" id="GO:0005524">
    <property type="term" value="F:ATP binding"/>
    <property type="evidence" value="ECO:0007669"/>
    <property type="project" value="UniProtKB-KW"/>
</dbReference>
<proteinExistence type="predicted"/>
<dbReference type="PROSITE" id="PS50043">
    <property type="entry name" value="HTH_LUXR_2"/>
    <property type="match status" value="1"/>
</dbReference>
<dbReference type="InterPro" id="IPR016032">
    <property type="entry name" value="Sig_transdc_resp-reg_C-effctor"/>
</dbReference>
<accession>A0A7Z1AYZ9</accession>
<dbReference type="SUPFAM" id="SSF46894">
    <property type="entry name" value="C-terminal effector domain of the bipartite response regulators"/>
    <property type="match status" value="1"/>
</dbReference>
<dbReference type="PANTHER" id="PTHR16305">
    <property type="entry name" value="TESTICULAR SOLUBLE ADENYLYL CYCLASE"/>
    <property type="match status" value="1"/>
</dbReference>
<keyword evidence="5" id="KW-1185">Reference proteome</keyword>
<dbReference type="GO" id="GO:0005737">
    <property type="term" value="C:cytoplasm"/>
    <property type="evidence" value="ECO:0007669"/>
    <property type="project" value="TreeGrafter"/>
</dbReference>
<evidence type="ECO:0000256" key="2">
    <source>
        <dbReference type="ARBA" id="ARBA00022840"/>
    </source>
</evidence>
<dbReference type="PANTHER" id="PTHR16305:SF35">
    <property type="entry name" value="TRANSCRIPTIONAL ACTIVATOR DOMAIN"/>
    <property type="match status" value="1"/>
</dbReference>
<dbReference type="SMART" id="SM00421">
    <property type="entry name" value="HTH_LUXR"/>
    <property type="match status" value="1"/>
</dbReference>
<dbReference type="InterPro" id="IPR041664">
    <property type="entry name" value="AAA_16"/>
</dbReference>
<feature type="domain" description="HTH luxR-type" evidence="3">
    <location>
        <begin position="902"/>
        <end position="967"/>
    </location>
</feature>
<dbReference type="SUPFAM" id="SSF52540">
    <property type="entry name" value="P-loop containing nucleoside triphosphate hydrolases"/>
    <property type="match status" value="1"/>
</dbReference>
<organism evidence="4 5">
    <name type="scientific">Actinophytocola xinjiangensis</name>
    <dbReference type="NCBI Taxonomy" id="485602"/>
    <lineage>
        <taxon>Bacteria</taxon>
        <taxon>Bacillati</taxon>
        <taxon>Actinomycetota</taxon>
        <taxon>Actinomycetes</taxon>
        <taxon>Pseudonocardiales</taxon>
        <taxon>Pseudonocardiaceae</taxon>
    </lineage>
</organism>
<keyword evidence="1" id="KW-0547">Nucleotide-binding</keyword>
<reference evidence="4 5" key="1">
    <citation type="submission" date="2016-12" db="EMBL/GenBank/DDBJ databases">
        <title>The draft genome sequence of Actinophytocola xinjiangensis.</title>
        <authorList>
            <person name="Wang W."/>
            <person name="Yuan L."/>
        </authorList>
    </citation>
    <scope>NUCLEOTIDE SEQUENCE [LARGE SCALE GENOMIC DNA]</scope>
    <source>
        <strain evidence="4 5">CGMCC 4.4663</strain>
    </source>
</reference>
<dbReference type="GO" id="GO:0006355">
    <property type="term" value="P:regulation of DNA-templated transcription"/>
    <property type="evidence" value="ECO:0007669"/>
    <property type="project" value="InterPro"/>
</dbReference>
<dbReference type="Proteomes" id="UP000185696">
    <property type="component" value="Unassembled WGS sequence"/>
</dbReference>
<evidence type="ECO:0000256" key="1">
    <source>
        <dbReference type="ARBA" id="ARBA00022741"/>
    </source>
</evidence>
<evidence type="ECO:0000259" key="3">
    <source>
        <dbReference type="PROSITE" id="PS50043"/>
    </source>
</evidence>
<dbReference type="GO" id="GO:0003677">
    <property type="term" value="F:DNA binding"/>
    <property type="evidence" value="ECO:0007669"/>
    <property type="project" value="InterPro"/>
</dbReference>
<dbReference type="InterPro" id="IPR000792">
    <property type="entry name" value="Tscrpt_reg_LuxR_C"/>
</dbReference>
<comment type="caution">
    <text evidence="4">The sequence shown here is derived from an EMBL/GenBank/DDBJ whole genome shotgun (WGS) entry which is preliminary data.</text>
</comment>
<evidence type="ECO:0000313" key="4">
    <source>
        <dbReference type="EMBL" id="OLF12369.1"/>
    </source>
</evidence>
<dbReference type="CDD" id="cd06170">
    <property type="entry name" value="LuxR_C_like"/>
    <property type="match status" value="1"/>
</dbReference>
<dbReference type="Pfam" id="PF13191">
    <property type="entry name" value="AAA_16"/>
    <property type="match status" value="1"/>
</dbReference>
<name>A0A7Z1AYZ9_9PSEU</name>
<dbReference type="EMBL" id="MSIF01000003">
    <property type="protein sequence ID" value="OLF12369.1"/>
    <property type="molecule type" value="Genomic_DNA"/>
</dbReference>
<evidence type="ECO:0000313" key="5">
    <source>
        <dbReference type="Proteomes" id="UP000185696"/>
    </source>
</evidence>
<dbReference type="PRINTS" id="PR00038">
    <property type="entry name" value="HTHLUXR"/>
</dbReference>
<dbReference type="RefSeq" id="WP_075132560.1">
    <property type="nucleotide sequence ID" value="NZ_MSIF01000003.1"/>
</dbReference>
<dbReference type="Gene3D" id="1.10.10.10">
    <property type="entry name" value="Winged helix-like DNA-binding domain superfamily/Winged helix DNA-binding domain"/>
    <property type="match status" value="1"/>
</dbReference>
<dbReference type="InterPro" id="IPR036388">
    <property type="entry name" value="WH-like_DNA-bd_sf"/>
</dbReference>
<gene>
    <name evidence="4" type="ORF">BLA60_10410</name>
</gene>
<dbReference type="OrthoDB" id="5476461at2"/>